<protein>
    <recommendedName>
        <fullName evidence="1">Bro-N domain-containing protein</fullName>
    </recommendedName>
</protein>
<dbReference type="Pfam" id="PF02498">
    <property type="entry name" value="Bro-N"/>
    <property type="match status" value="1"/>
</dbReference>
<evidence type="ECO:0000313" key="3">
    <source>
        <dbReference type="Proteomes" id="UP000294823"/>
    </source>
</evidence>
<proteinExistence type="predicted"/>
<name>A0ABY2D4H2_9GAMM</name>
<dbReference type="Proteomes" id="UP000294823">
    <property type="component" value="Unassembled WGS sequence"/>
</dbReference>
<dbReference type="InterPro" id="IPR003497">
    <property type="entry name" value="BRO_N_domain"/>
</dbReference>
<dbReference type="PANTHER" id="PTHR36180:SF2">
    <property type="entry name" value="BRO FAMILY PROTEIN"/>
    <property type="match status" value="1"/>
</dbReference>
<gene>
    <name evidence="2" type="ORF">E0702_13975</name>
</gene>
<dbReference type="PROSITE" id="PS51750">
    <property type="entry name" value="BRO_N"/>
    <property type="match status" value="1"/>
</dbReference>
<dbReference type="SMART" id="SM01040">
    <property type="entry name" value="Bro-N"/>
    <property type="match status" value="1"/>
</dbReference>
<evidence type="ECO:0000313" key="2">
    <source>
        <dbReference type="EMBL" id="TDB00777.1"/>
    </source>
</evidence>
<feature type="domain" description="Bro-N" evidence="1">
    <location>
        <begin position="1"/>
        <end position="105"/>
    </location>
</feature>
<dbReference type="PANTHER" id="PTHR36180">
    <property type="entry name" value="DNA-BINDING PROTEIN-RELATED-RELATED"/>
    <property type="match status" value="1"/>
</dbReference>
<keyword evidence="3" id="KW-1185">Reference proteome</keyword>
<accession>A0ABY2D4H2</accession>
<evidence type="ECO:0000259" key="1">
    <source>
        <dbReference type="PROSITE" id="PS51750"/>
    </source>
</evidence>
<dbReference type="EMBL" id="SLTR01000022">
    <property type="protein sequence ID" value="TDB00777.1"/>
    <property type="molecule type" value="Genomic_DNA"/>
</dbReference>
<dbReference type="RefSeq" id="WP_132044883.1">
    <property type="nucleotide sequence ID" value="NZ_SLTR01000022.1"/>
</dbReference>
<sequence>MNNTPTLSFIFEGNPVRSVLIDGDPWFVGRDVATVLGYAKPENAISRHCKGTLKRGILTLRGVQEMAFIAERDVYRLIFSSKLPAAERFEEWVVSEVLPSIRKRGVYLEGQQKIRAELLDALAENIRDKALPALREF</sequence>
<comment type="caution">
    <text evidence="2">The sequence shown here is derived from an EMBL/GenBank/DDBJ whole genome shotgun (WGS) entry which is preliminary data.</text>
</comment>
<organism evidence="2 3">
    <name type="scientific">Halomonas marinisediminis</name>
    <dbReference type="NCBI Taxonomy" id="2546095"/>
    <lineage>
        <taxon>Bacteria</taxon>
        <taxon>Pseudomonadati</taxon>
        <taxon>Pseudomonadota</taxon>
        <taxon>Gammaproteobacteria</taxon>
        <taxon>Oceanospirillales</taxon>
        <taxon>Halomonadaceae</taxon>
        <taxon>Halomonas</taxon>
    </lineage>
</organism>
<reference evidence="2 3" key="1">
    <citation type="submission" date="2019-03" db="EMBL/GenBank/DDBJ databases">
        <title>Halomonas marinisediminis sp. nov., a moderately halophilic bacterium isolated from the Bohai Gulf.</title>
        <authorList>
            <person name="Ji X."/>
        </authorList>
    </citation>
    <scope>NUCLEOTIDE SEQUENCE [LARGE SCALE GENOMIC DNA]</scope>
    <source>
        <strain evidence="2 3">204</strain>
    </source>
</reference>